<accession>A0AAD2CHF9</accession>
<gene>
    <name evidence="6" type="ORF">CYCCA115_LOCUS3725</name>
</gene>
<dbReference type="GO" id="GO:0030170">
    <property type="term" value="F:pyridoxal phosphate binding"/>
    <property type="evidence" value="ECO:0007669"/>
    <property type="project" value="TreeGrafter"/>
</dbReference>
<evidence type="ECO:0000313" key="6">
    <source>
        <dbReference type="EMBL" id="CAJ1934376.1"/>
    </source>
</evidence>
<proteinExistence type="inferred from homology"/>
<dbReference type="CDD" id="cd01562">
    <property type="entry name" value="Thr-dehyd"/>
    <property type="match status" value="1"/>
</dbReference>
<keyword evidence="4" id="KW-0456">Lyase</keyword>
<dbReference type="GO" id="GO:0018114">
    <property type="term" value="F:threonine racemase activity"/>
    <property type="evidence" value="ECO:0007669"/>
    <property type="project" value="TreeGrafter"/>
</dbReference>
<dbReference type="Pfam" id="PF00291">
    <property type="entry name" value="PALP"/>
    <property type="match status" value="1"/>
</dbReference>
<dbReference type="GO" id="GO:0070179">
    <property type="term" value="P:D-serine biosynthetic process"/>
    <property type="evidence" value="ECO:0007669"/>
    <property type="project" value="TreeGrafter"/>
</dbReference>
<evidence type="ECO:0000256" key="3">
    <source>
        <dbReference type="ARBA" id="ARBA00022898"/>
    </source>
</evidence>
<dbReference type="PANTHER" id="PTHR43050:SF1">
    <property type="entry name" value="SERINE RACEMASE"/>
    <property type="match status" value="1"/>
</dbReference>
<dbReference type="EMBL" id="CAKOGP040000335">
    <property type="protein sequence ID" value="CAJ1934376.1"/>
    <property type="molecule type" value="Genomic_DNA"/>
</dbReference>
<dbReference type="InterPro" id="IPR036052">
    <property type="entry name" value="TrpB-like_PALP_sf"/>
</dbReference>
<dbReference type="InterPro" id="IPR001926">
    <property type="entry name" value="TrpB-like_PALP"/>
</dbReference>
<dbReference type="FunFam" id="3.40.50.1100:FF:000007">
    <property type="entry name" value="L-threonine dehydratase catabolic TdcB"/>
    <property type="match status" value="1"/>
</dbReference>
<reference evidence="6" key="1">
    <citation type="submission" date="2023-08" db="EMBL/GenBank/DDBJ databases">
        <authorList>
            <person name="Audoor S."/>
            <person name="Bilcke G."/>
        </authorList>
    </citation>
    <scope>NUCLEOTIDE SEQUENCE</scope>
</reference>
<dbReference type="GO" id="GO:0003941">
    <property type="term" value="F:L-serine ammonia-lyase activity"/>
    <property type="evidence" value="ECO:0007669"/>
    <property type="project" value="TreeGrafter"/>
</dbReference>
<dbReference type="SUPFAM" id="SSF53686">
    <property type="entry name" value="Tryptophan synthase beta subunit-like PLP-dependent enzymes"/>
    <property type="match status" value="1"/>
</dbReference>
<comment type="caution">
    <text evidence="6">The sequence shown here is derived from an EMBL/GenBank/DDBJ whole genome shotgun (WGS) entry which is preliminary data.</text>
</comment>
<comment type="similarity">
    <text evidence="2">Belongs to the serine/threonine dehydratase family.</text>
</comment>
<feature type="domain" description="Tryptophan synthase beta chain-like PALP" evidence="5">
    <location>
        <begin position="29"/>
        <end position="319"/>
    </location>
</feature>
<sequence length="333" mass="35554">MTSGSEEPLDIPTFEDVKEASEILNGVANRTPVNTSRTLDEELGVKCFMKCENFQRMGAFKFRGGYNALYHLSQEGKGKSVVTYSSGNHAQAVALSASLLDMDATIIMPLDAPKNKVAATKGYGGNVIFYDRYKEDRVAIAKEKAKAGATIIPPYDHKHVVAGQGTAGKELLEELLDRGITLDYLFVCVGGGGLISGCSLAAGELAPNCKVIGVEPEAGNDAQRSLETGQIVTIQPPKTIADGAQTPFIGKIPFEIIKKRVEKIITVSDEELIQGMKYFGERMKMIVEPTGCLGLAGLRKLVKAGEIPAGSNCGVVISGGNVDMARYCDLIST</sequence>
<dbReference type="AlphaFoldDB" id="A0AAD2CHF9"/>
<organism evidence="6 7">
    <name type="scientific">Cylindrotheca closterium</name>
    <dbReference type="NCBI Taxonomy" id="2856"/>
    <lineage>
        <taxon>Eukaryota</taxon>
        <taxon>Sar</taxon>
        <taxon>Stramenopiles</taxon>
        <taxon>Ochrophyta</taxon>
        <taxon>Bacillariophyta</taxon>
        <taxon>Bacillariophyceae</taxon>
        <taxon>Bacillariophycidae</taxon>
        <taxon>Bacillariales</taxon>
        <taxon>Bacillariaceae</taxon>
        <taxon>Cylindrotheca</taxon>
    </lineage>
</organism>
<dbReference type="NCBIfam" id="NF005454">
    <property type="entry name" value="PRK07048.1"/>
    <property type="match status" value="1"/>
</dbReference>
<name>A0AAD2CHF9_9STRA</name>
<dbReference type="Gene3D" id="3.40.50.1100">
    <property type="match status" value="2"/>
</dbReference>
<comment type="cofactor">
    <cofactor evidence="1">
        <name>pyridoxal 5'-phosphate</name>
        <dbReference type="ChEBI" id="CHEBI:597326"/>
    </cofactor>
</comment>
<keyword evidence="3" id="KW-0663">Pyridoxal phosphate</keyword>
<evidence type="ECO:0000256" key="1">
    <source>
        <dbReference type="ARBA" id="ARBA00001933"/>
    </source>
</evidence>
<evidence type="ECO:0000259" key="5">
    <source>
        <dbReference type="Pfam" id="PF00291"/>
    </source>
</evidence>
<dbReference type="GO" id="GO:0000287">
    <property type="term" value="F:magnesium ion binding"/>
    <property type="evidence" value="ECO:0007669"/>
    <property type="project" value="TreeGrafter"/>
</dbReference>
<evidence type="ECO:0000313" key="7">
    <source>
        <dbReference type="Proteomes" id="UP001295423"/>
    </source>
</evidence>
<dbReference type="GO" id="GO:0030378">
    <property type="term" value="F:serine racemase activity"/>
    <property type="evidence" value="ECO:0007669"/>
    <property type="project" value="TreeGrafter"/>
</dbReference>
<evidence type="ECO:0000256" key="4">
    <source>
        <dbReference type="ARBA" id="ARBA00023239"/>
    </source>
</evidence>
<dbReference type="Proteomes" id="UP001295423">
    <property type="component" value="Unassembled WGS sequence"/>
</dbReference>
<protein>
    <recommendedName>
        <fullName evidence="5">Tryptophan synthase beta chain-like PALP domain-containing protein</fullName>
    </recommendedName>
</protein>
<evidence type="ECO:0000256" key="2">
    <source>
        <dbReference type="ARBA" id="ARBA00010869"/>
    </source>
</evidence>
<keyword evidence="7" id="KW-1185">Reference proteome</keyword>
<dbReference type="FunFam" id="3.40.50.1100:FF:000005">
    <property type="entry name" value="Threonine dehydratase catabolic"/>
    <property type="match status" value="1"/>
</dbReference>
<dbReference type="PANTHER" id="PTHR43050">
    <property type="entry name" value="SERINE / THREONINE RACEMASE FAMILY MEMBER"/>
    <property type="match status" value="1"/>
</dbReference>
<dbReference type="GO" id="GO:0005524">
    <property type="term" value="F:ATP binding"/>
    <property type="evidence" value="ECO:0007669"/>
    <property type="project" value="TreeGrafter"/>
</dbReference>